<dbReference type="Pfam" id="PF07677">
    <property type="entry name" value="A2M_recep"/>
    <property type="match status" value="1"/>
</dbReference>
<evidence type="ECO:0000259" key="7">
    <source>
        <dbReference type="SMART" id="SM01360"/>
    </source>
</evidence>
<sequence>MTHLSRKMARHFCLVETSGDKPIYQPGEIVRFRVVVLDMATMPVNHIDSIQIVFEDSNWHSRRQWTRAVLYKGIFAANYRLSPTPTLGRWTIKVTAIDGVIRNEKFQQFEVREYDSPKFAVKVVPSRILLISDKEISLNVESHYTFGGPVRGEIFVQLFTDDDLQVATHSNRRSFNGTGSFPFMLDEELYVPDGEDYVMVRANVTLSEKVFNFTLTVTKEIPVFMCPYQIELTSAVKYYRPGVPYHCRLSVKDHYGVSVKHKPITVKTDTGVERSVTLDDQGVTSSDLPMPDEADFVEISVSLENRVCKNIHTIEGLEFTSSQYLQISSLKRNLKDPTVSFIVRSNVELSHLYYFVTSRGNILLAKHERCYRKRSHMINFELTVDMTVQSKLFVYTLNSGHFIMDHCELNYFANEVEVSPEEYIFQPNQDVELNVKAEKDSYVAFQAIDQGAFLEYDGFGLKKAHVLEDLDEYTHGGIDYEFDPVGSYGLFSRTDFDTRDESRRTMWSTHHTRRQPRVKPILFATGYAESWFWKNYTMDNKKELAMSDVFPKTITSWYVTGFALSPSRGIGLINAPVKLTVSRQFFIIANFPYSIKRFKVVRIQVTLFNFLTSSLPTNVTLYNQYDEFELVDRTPDGRILGKQAIVVPYDQPTSVSFLIKAKKLGDITIKIEAVNHLRIDELEHILRVIPENHLRFKSEKVFINLTSHGKQKFYLPLDIPKYADQESVNIQALIDRRSHAIQTGTASSNLLTIIPNLVLLDYIKEANKKEPAVEQEAINHLSTGYTKQLKFRHSNGAFGQWDPPQKKSSIFLTTLVANALATAAKHISINQTIVTKAFSWIKEKQKQNGCFEEVGEIIYDPIQNNSSNFALTAFVVAAIQENNVTAIQFGDLVEKATNCLAENFQSLTNTYDIALATYALSLTGHSKRQDYLNKLIVEYHKDHTGRCWDGELQVEIRGYVLLSHLAQHMYQEAIPIMEWLKERYSTGAFTGVPSSFVALKAHGKMAVYLRTRETDIAIRMKLGRMHMVSIVYDSNSLNPLVLDIPNNIRTLEFEIEGIGFGFTRLDYKYEINIQKLKASFTLDVIVLDTNSINIQNLRVCVSDLLIESYETSGVVRVEVYLPSGFEVNENAHIDRDRRVKKTERVFNNTALFVYYDEVSANQECFEVTAHRKYQTVLHRPSYVVAHDTTNLYNPAITSYEVEVQEIDEL</sequence>
<dbReference type="InterPro" id="IPR040839">
    <property type="entry name" value="MG4"/>
</dbReference>
<dbReference type="InterPro" id="IPR009048">
    <property type="entry name" value="A-macroglobulin_rcpt-bd"/>
</dbReference>
<dbReference type="InterPro" id="IPR050473">
    <property type="entry name" value="A2M/Complement_sys"/>
</dbReference>
<organism evidence="9 10">
    <name type="scientific">Aedes albopictus</name>
    <name type="common">Asian tiger mosquito</name>
    <name type="synonym">Stegomyia albopicta</name>
    <dbReference type="NCBI Taxonomy" id="7160"/>
    <lineage>
        <taxon>Eukaryota</taxon>
        <taxon>Metazoa</taxon>
        <taxon>Ecdysozoa</taxon>
        <taxon>Arthropoda</taxon>
        <taxon>Hexapoda</taxon>
        <taxon>Insecta</taxon>
        <taxon>Pterygota</taxon>
        <taxon>Neoptera</taxon>
        <taxon>Endopterygota</taxon>
        <taxon>Diptera</taxon>
        <taxon>Nematocera</taxon>
        <taxon>Culicoidea</taxon>
        <taxon>Culicidae</taxon>
        <taxon>Culicinae</taxon>
        <taxon>Aedini</taxon>
        <taxon>Aedes</taxon>
        <taxon>Stegomyia</taxon>
    </lineage>
</organism>
<dbReference type="SMART" id="SM01359">
    <property type="entry name" value="A2M_N_2"/>
    <property type="match status" value="1"/>
</dbReference>
<dbReference type="Pfam" id="PF17791">
    <property type="entry name" value="MG3"/>
    <property type="match status" value="1"/>
</dbReference>
<dbReference type="Pfam" id="PF07678">
    <property type="entry name" value="TED_complement"/>
    <property type="match status" value="1"/>
</dbReference>
<dbReference type="Gene3D" id="2.60.40.1930">
    <property type="match status" value="2"/>
</dbReference>
<dbReference type="InterPro" id="IPR001599">
    <property type="entry name" value="Macroglobln_a2"/>
</dbReference>
<accession>A0ABM1ZLN4</accession>
<dbReference type="GeneID" id="109416019"/>
<evidence type="ECO:0000256" key="2">
    <source>
        <dbReference type="ARBA" id="ARBA00022525"/>
    </source>
</evidence>
<dbReference type="InterPro" id="IPR013783">
    <property type="entry name" value="Ig-like_fold"/>
</dbReference>
<dbReference type="InterPro" id="IPR011625">
    <property type="entry name" value="A2M_N_BRD"/>
</dbReference>
<keyword evidence="10" id="KW-1185">Reference proteome</keyword>
<dbReference type="Gene3D" id="2.20.130.20">
    <property type="match status" value="1"/>
</dbReference>
<dbReference type="PANTHER" id="PTHR11412:SF136">
    <property type="entry name" value="CD109 ANTIGEN"/>
    <property type="match status" value="1"/>
</dbReference>
<dbReference type="Gene3D" id="1.50.10.20">
    <property type="match status" value="1"/>
</dbReference>
<dbReference type="Gene3D" id="2.60.120.1540">
    <property type="match status" value="1"/>
</dbReference>
<evidence type="ECO:0000256" key="3">
    <source>
        <dbReference type="ARBA" id="ARBA00022729"/>
    </source>
</evidence>
<feature type="domain" description="Alpha-macroglobulin receptor-binding" evidence="8">
    <location>
        <begin position="1112"/>
        <end position="1199"/>
    </location>
</feature>
<dbReference type="Proteomes" id="UP000069940">
    <property type="component" value="Unassembled WGS sequence"/>
</dbReference>
<keyword evidence="2" id="KW-0964">Secreted</keyword>
<dbReference type="InterPro" id="IPR036595">
    <property type="entry name" value="A-macroglobulin_rcpt-bd_sf"/>
</dbReference>
<dbReference type="SUPFAM" id="SSF49410">
    <property type="entry name" value="Alpha-macroglobulin receptor domain"/>
    <property type="match status" value="1"/>
</dbReference>
<dbReference type="InterPro" id="IPR002890">
    <property type="entry name" value="MG2"/>
</dbReference>
<proteinExistence type="predicted"/>
<dbReference type="Gene3D" id="2.60.40.690">
    <property type="entry name" value="Alpha-macroglobulin, receptor-binding domain"/>
    <property type="match status" value="1"/>
</dbReference>
<evidence type="ECO:0000256" key="4">
    <source>
        <dbReference type="ARBA" id="ARBA00022966"/>
    </source>
</evidence>
<comment type="subcellular location">
    <subcellularLocation>
        <location evidence="1">Secreted</location>
    </subcellularLocation>
</comment>
<dbReference type="Gene3D" id="2.60.40.1940">
    <property type="match status" value="1"/>
</dbReference>
<dbReference type="EnsemblMetazoa" id="AALFPA23_019667.R28964">
    <property type="protein sequence ID" value="AALFPA23_019667.P28964"/>
    <property type="gene ID" value="AALFPA23_019667"/>
</dbReference>
<evidence type="ECO:0000313" key="9">
    <source>
        <dbReference type="EnsemblMetazoa" id="AALFPA23_019667.P28964"/>
    </source>
</evidence>
<dbReference type="Gene3D" id="2.60.40.10">
    <property type="entry name" value="Immunoglobulins"/>
    <property type="match status" value="2"/>
</dbReference>
<dbReference type="Pfam" id="PF17789">
    <property type="entry name" value="MG4"/>
    <property type="match status" value="1"/>
</dbReference>
<keyword evidence="3" id="KW-0732">Signal</keyword>
<keyword evidence="4" id="KW-0882">Thioester bond</keyword>
<evidence type="ECO:0000259" key="6">
    <source>
        <dbReference type="SMART" id="SM01359"/>
    </source>
</evidence>
<reference evidence="9" key="2">
    <citation type="submission" date="2025-05" db="UniProtKB">
        <authorList>
            <consortium name="EnsemblMetazoa"/>
        </authorList>
    </citation>
    <scope>IDENTIFICATION</scope>
    <source>
        <strain evidence="9">Foshan</strain>
    </source>
</reference>
<reference evidence="10" key="1">
    <citation type="journal article" date="2015" name="Proc. Natl. Acad. Sci. U.S.A.">
        <title>Genome sequence of the Asian Tiger mosquito, Aedes albopictus, reveals insights into its biology, genetics, and evolution.</title>
        <authorList>
            <person name="Chen X.G."/>
            <person name="Jiang X."/>
            <person name="Gu J."/>
            <person name="Xu M."/>
            <person name="Wu Y."/>
            <person name="Deng Y."/>
            <person name="Zhang C."/>
            <person name="Bonizzoni M."/>
            <person name="Dermauw W."/>
            <person name="Vontas J."/>
            <person name="Armbruster P."/>
            <person name="Huang X."/>
            <person name="Yang Y."/>
            <person name="Zhang H."/>
            <person name="He W."/>
            <person name="Peng H."/>
            <person name="Liu Y."/>
            <person name="Wu K."/>
            <person name="Chen J."/>
            <person name="Lirakis M."/>
            <person name="Topalis P."/>
            <person name="Van Leeuwen T."/>
            <person name="Hall A.B."/>
            <person name="Jiang X."/>
            <person name="Thorpe C."/>
            <person name="Mueller R.L."/>
            <person name="Sun C."/>
            <person name="Waterhouse R.M."/>
            <person name="Yan G."/>
            <person name="Tu Z.J."/>
            <person name="Fang X."/>
            <person name="James A.A."/>
        </authorList>
    </citation>
    <scope>NUCLEOTIDE SEQUENCE [LARGE SCALE GENOMIC DNA]</scope>
    <source>
        <strain evidence="10">Foshan</strain>
    </source>
</reference>
<dbReference type="PANTHER" id="PTHR11412">
    <property type="entry name" value="MACROGLOBULIN / COMPLEMENT"/>
    <property type="match status" value="1"/>
</dbReference>
<protein>
    <recommendedName>
        <fullName evidence="11">Alpha-macroglobulin receptor-binding domain-containing protein</fullName>
    </recommendedName>
</protein>
<dbReference type="Pfam" id="PF01835">
    <property type="entry name" value="MG2"/>
    <property type="match status" value="1"/>
</dbReference>
<dbReference type="InterPro" id="IPR041555">
    <property type="entry name" value="MG3"/>
</dbReference>
<dbReference type="RefSeq" id="XP_062713409.1">
    <property type="nucleotide sequence ID" value="XM_062857425.1"/>
</dbReference>
<dbReference type="Pfam" id="PF00207">
    <property type="entry name" value="A2M"/>
    <property type="match status" value="1"/>
</dbReference>
<evidence type="ECO:0000256" key="5">
    <source>
        <dbReference type="ARBA" id="ARBA00023157"/>
    </source>
</evidence>
<dbReference type="SMART" id="SM01360">
    <property type="entry name" value="A2M"/>
    <property type="match status" value="1"/>
</dbReference>
<dbReference type="SUPFAM" id="SSF48239">
    <property type="entry name" value="Terpenoid cyclases/Protein prenyltransferases"/>
    <property type="match status" value="1"/>
</dbReference>
<keyword evidence="5" id="KW-1015">Disulfide bond</keyword>
<feature type="domain" description="Alpha-2-macroglobulin" evidence="7">
    <location>
        <begin position="530"/>
        <end position="621"/>
    </location>
</feature>
<evidence type="ECO:0008006" key="11">
    <source>
        <dbReference type="Google" id="ProtNLM"/>
    </source>
</evidence>
<feature type="domain" description="Alpha-2-macroglobulin bait region" evidence="6">
    <location>
        <begin position="325"/>
        <end position="455"/>
    </location>
</feature>
<evidence type="ECO:0000313" key="10">
    <source>
        <dbReference type="Proteomes" id="UP000069940"/>
    </source>
</evidence>
<dbReference type="SMART" id="SM01361">
    <property type="entry name" value="A2M_recep"/>
    <property type="match status" value="1"/>
</dbReference>
<dbReference type="Pfam" id="PF07703">
    <property type="entry name" value="A2M_BRD"/>
    <property type="match status" value="1"/>
</dbReference>
<dbReference type="InterPro" id="IPR011626">
    <property type="entry name" value="Alpha-macroglobulin_TED"/>
</dbReference>
<evidence type="ECO:0000256" key="1">
    <source>
        <dbReference type="ARBA" id="ARBA00004613"/>
    </source>
</evidence>
<evidence type="ECO:0000259" key="8">
    <source>
        <dbReference type="SMART" id="SM01361"/>
    </source>
</evidence>
<name>A0ABM1ZLN4_AEDAL</name>
<dbReference type="InterPro" id="IPR008930">
    <property type="entry name" value="Terpenoid_cyclase/PrenylTrfase"/>
</dbReference>